<protein>
    <submittedName>
        <fullName evidence="2">Putative nucleotide binding protein</fullName>
    </submittedName>
</protein>
<name>A0A1H6JQ96_9EURY</name>
<feature type="compositionally biased region" description="Low complexity" evidence="1">
    <location>
        <begin position="29"/>
        <end position="46"/>
    </location>
</feature>
<feature type="region of interest" description="Disordered" evidence="1">
    <location>
        <begin position="1"/>
        <end position="50"/>
    </location>
</feature>
<dbReference type="InterPro" id="IPR007003">
    <property type="entry name" value="DUF655"/>
</dbReference>
<dbReference type="SUPFAM" id="SSF160975">
    <property type="entry name" value="AF1531-like"/>
    <property type="match status" value="1"/>
</dbReference>
<accession>A0A1H6JQ96</accession>
<proteinExistence type="predicted"/>
<dbReference type="STRING" id="1267564.SAMN05192561_11513"/>
<dbReference type="OrthoDB" id="7902at2157"/>
<sequence>MNEPQRSRVLPDGGTETESGDAADRSDASDAADASEADSTAEASTAADEDRQFAVALDVLPQGRPGDDRPQYQKSPIAYALGEADFRLFELTLTDDADRSVGDRIALDPRPEDVSRYREVEHDDLTHNAAAEIEYAVEQIVETNERRFVDFYNDAEPITLRLHRLNLLPGIGKKLRNNVLDERKRGPFESFTDIADRISGLHRPKEVLIERIIEEIKEDDLKYRVFVDRHEG</sequence>
<dbReference type="PANTHER" id="PTHR40734">
    <property type="entry name" value="TRNA-SPECIFIC ADENOSINE DEAMINASE-RELATED"/>
    <property type="match status" value="1"/>
</dbReference>
<dbReference type="Proteomes" id="UP000199215">
    <property type="component" value="Unassembled WGS sequence"/>
</dbReference>
<evidence type="ECO:0000256" key="1">
    <source>
        <dbReference type="SAM" id="MobiDB-lite"/>
    </source>
</evidence>
<dbReference type="PANTHER" id="PTHR40734:SF1">
    <property type="entry name" value="DNA-BINDING PROTEIN"/>
    <property type="match status" value="1"/>
</dbReference>
<gene>
    <name evidence="2" type="ORF">SAMN05192561_11513</name>
</gene>
<dbReference type="Gene3D" id="1.10.150.280">
    <property type="entry name" value="AF1531-like domain"/>
    <property type="match status" value="1"/>
</dbReference>
<dbReference type="InterPro" id="IPR012340">
    <property type="entry name" value="NA-bd_OB-fold"/>
</dbReference>
<dbReference type="AlphaFoldDB" id="A0A1H6JQ96"/>
<evidence type="ECO:0000313" key="2">
    <source>
        <dbReference type="EMBL" id="SEH62771.1"/>
    </source>
</evidence>
<dbReference type="Pfam" id="PF04919">
    <property type="entry name" value="DUF655"/>
    <property type="match status" value="1"/>
</dbReference>
<evidence type="ECO:0000313" key="3">
    <source>
        <dbReference type="Proteomes" id="UP000199215"/>
    </source>
</evidence>
<dbReference type="Gene3D" id="2.40.50.140">
    <property type="entry name" value="Nucleic acid-binding proteins"/>
    <property type="match status" value="1"/>
</dbReference>
<dbReference type="EMBL" id="FNWU01000015">
    <property type="protein sequence ID" value="SEH62771.1"/>
    <property type="molecule type" value="Genomic_DNA"/>
</dbReference>
<reference evidence="2 3" key="1">
    <citation type="submission" date="2016-10" db="EMBL/GenBank/DDBJ databases">
        <authorList>
            <person name="de Groot N.N."/>
        </authorList>
    </citation>
    <scope>NUCLEOTIDE SEQUENCE [LARGE SCALE GENOMIC DNA]</scope>
    <source>
        <strain evidence="2 3">IBRC-M10418</strain>
    </source>
</reference>
<dbReference type="RefSeq" id="WP_092817729.1">
    <property type="nucleotide sequence ID" value="NZ_FNWU01000015.1"/>
</dbReference>
<keyword evidence="3" id="KW-1185">Reference proteome</keyword>
<organism evidence="2 3">
    <name type="scientific">Halopenitus malekzadehii</name>
    <dbReference type="NCBI Taxonomy" id="1267564"/>
    <lineage>
        <taxon>Archaea</taxon>
        <taxon>Methanobacteriati</taxon>
        <taxon>Methanobacteriota</taxon>
        <taxon>Stenosarchaea group</taxon>
        <taxon>Halobacteria</taxon>
        <taxon>Halobacteriales</taxon>
        <taxon>Haloferacaceae</taxon>
        <taxon>Halopenitus</taxon>
    </lineage>
</organism>